<dbReference type="PROSITE" id="PS50088">
    <property type="entry name" value="ANK_REPEAT"/>
    <property type="match status" value="3"/>
</dbReference>
<feature type="repeat" description="ANK" evidence="3">
    <location>
        <begin position="107"/>
        <end position="139"/>
    </location>
</feature>
<dbReference type="PANTHER" id="PTHR24171">
    <property type="entry name" value="ANKYRIN REPEAT DOMAIN-CONTAINING PROTEIN 39-RELATED"/>
    <property type="match status" value="1"/>
</dbReference>
<evidence type="ECO:0000256" key="2">
    <source>
        <dbReference type="ARBA" id="ARBA00023043"/>
    </source>
</evidence>
<evidence type="ECO:0000313" key="5">
    <source>
        <dbReference type="Proteomes" id="UP001186944"/>
    </source>
</evidence>
<dbReference type="Gene3D" id="1.25.40.20">
    <property type="entry name" value="Ankyrin repeat-containing domain"/>
    <property type="match status" value="3"/>
</dbReference>
<dbReference type="Proteomes" id="UP001186944">
    <property type="component" value="Unassembled WGS sequence"/>
</dbReference>
<sequence>MDIPALLYHAVERDDVQKVRQLLDLGADPNETYEDFVNISSRSILHVCCRRGSVECAKLLVSHGADALARDKYKMTPLVYAIISQYNKAAEILVQACPEVVHATDRSSKTPLHFAVESDCVDSVRVLLRHGADVNQRGLHGLTPLMTLVTTPSLKNRAFIGQLLTDPDSDVDIDLKDSHHQWTALQFSVIRRDMSMIHLLLHAGSDPNTVDVRGRTPITNLIRDHLRKESSCPHKDGAVHAILTTLVDGGAILDFNQSEEGNPLMTAVLLKNDNLAEYLLDMGADPNVKFPSGTTLLLESVSRNDFSTTWTLLTYNAKPHVLGTVEGVSYNLDPMELALLRGMSDFVHLFIHYGYKTSKLRRILNNEDSMIHKSLANHPDLLVYLQEYAYSPSTLFLTVLFFLRDILGRDIRNKVSSLPLPKSLRDSVLVNTYRQIEFATDVM</sequence>
<name>A0AA89C0P8_PINIB</name>
<evidence type="ECO:0000256" key="1">
    <source>
        <dbReference type="ARBA" id="ARBA00022737"/>
    </source>
</evidence>
<gene>
    <name evidence="4" type="ORF">FSP39_006607</name>
</gene>
<protein>
    <submittedName>
        <fullName evidence="4">Uncharacterized protein</fullName>
    </submittedName>
</protein>
<keyword evidence="2 3" id="KW-0040">ANK repeat</keyword>
<accession>A0AA89C0P8</accession>
<keyword evidence="1" id="KW-0677">Repeat</keyword>
<dbReference type="Pfam" id="PF12796">
    <property type="entry name" value="Ank_2"/>
    <property type="match status" value="1"/>
</dbReference>
<feature type="repeat" description="ANK" evidence="3">
    <location>
        <begin position="180"/>
        <end position="212"/>
    </location>
</feature>
<feature type="repeat" description="ANK" evidence="3">
    <location>
        <begin position="40"/>
        <end position="72"/>
    </location>
</feature>
<dbReference type="PANTHER" id="PTHR24171:SF9">
    <property type="entry name" value="ANKYRIN REPEAT DOMAIN-CONTAINING PROTEIN 39"/>
    <property type="match status" value="1"/>
</dbReference>
<dbReference type="Pfam" id="PF00023">
    <property type="entry name" value="Ank"/>
    <property type="match status" value="2"/>
</dbReference>
<reference evidence="4" key="1">
    <citation type="submission" date="2019-08" db="EMBL/GenBank/DDBJ databases">
        <title>The improved chromosome-level genome for the pearl oyster Pinctada fucata martensii using PacBio sequencing and Hi-C.</title>
        <authorList>
            <person name="Zheng Z."/>
        </authorList>
    </citation>
    <scope>NUCLEOTIDE SEQUENCE</scope>
    <source>
        <strain evidence="4">ZZ-2019</strain>
        <tissue evidence="4">Adductor muscle</tissue>
    </source>
</reference>
<comment type="caution">
    <text evidence="4">The sequence shown here is derived from an EMBL/GenBank/DDBJ whole genome shotgun (WGS) entry which is preliminary data.</text>
</comment>
<evidence type="ECO:0000313" key="4">
    <source>
        <dbReference type="EMBL" id="KAK3094818.1"/>
    </source>
</evidence>
<proteinExistence type="predicted"/>
<dbReference type="AlphaFoldDB" id="A0AA89C0P8"/>
<dbReference type="EMBL" id="VSWD01000008">
    <property type="protein sequence ID" value="KAK3094818.1"/>
    <property type="molecule type" value="Genomic_DNA"/>
</dbReference>
<dbReference type="InterPro" id="IPR036770">
    <property type="entry name" value="Ankyrin_rpt-contain_sf"/>
</dbReference>
<dbReference type="PROSITE" id="PS50297">
    <property type="entry name" value="ANK_REP_REGION"/>
    <property type="match status" value="2"/>
</dbReference>
<dbReference type="InterPro" id="IPR002110">
    <property type="entry name" value="Ankyrin_rpt"/>
</dbReference>
<keyword evidence="5" id="KW-1185">Reference proteome</keyword>
<evidence type="ECO:0000256" key="3">
    <source>
        <dbReference type="PROSITE-ProRule" id="PRU00023"/>
    </source>
</evidence>
<dbReference type="SMART" id="SM00248">
    <property type="entry name" value="ANK"/>
    <property type="match status" value="9"/>
</dbReference>
<organism evidence="4 5">
    <name type="scientific">Pinctada imbricata</name>
    <name type="common">Atlantic pearl-oyster</name>
    <name type="synonym">Pinctada martensii</name>
    <dbReference type="NCBI Taxonomy" id="66713"/>
    <lineage>
        <taxon>Eukaryota</taxon>
        <taxon>Metazoa</taxon>
        <taxon>Spiralia</taxon>
        <taxon>Lophotrochozoa</taxon>
        <taxon>Mollusca</taxon>
        <taxon>Bivalvia</taxon>
        <taxon>Autobranchia</taxon>
        <taxon>Pteriomorphia</taxon>
        <taxon>Pterioida</taxon>
        <taxon>Pterioidea</taxon>
        <taxon>Pteriidae</taxon>
        <taxon>Pinctada</taxon>
    </lineage>
</organism>
<dbReference type="SUPFAM" id="SSF48403">
    <property type="entry name" value="Ankyrin repeat"/>
    <property type="match status" value="2"/>
</dbReference>